<gene>
    <name evidence="2" type="ORF">QBC37DRAFT_385454</name>
</gene>
<sequence length="100" mass="11154">MCEEGNTGALRRFYNIENLPYLHVNPRKMAPPPKATTQELEEQLSLLIDMRKKMRERFAQLLSREFSAELISAAALTLATATLAAGAGAVRKKPLVRSKL</sequence>
<keyword evidence="1" id="KW-0472">Membrane</keyword>
<comment type="caution">
    <text evidence="2">The sequence shown here is derived from an EMBL/GenBank/DDBJ whole genome shotgun (WGS) entry which is preliminary data.</text>
</comment>
<protein>
    <submittedName>
        <fullName evidence="2">Uncharacterized protein</fullName>
    </submittedName>
</protein>
<keyword evidence="3" id="KW-1185">Reference proteome</keyword>
<name>A0AAN6YD03_9PEZI</name>
<evidence type="ECO:0000313" key="2">
    <source>
        <dbReference type="EMBL" id="KAK4216345.1"/>
    </source>
</evidence>
<dbReference type="Proteomes" id="UP001301769">
    <property type="component" value="Unassembled WGS sequence"/>
</dbReference>
<feature type="transmembrane region" description="Helical" evidence="1">
    <location>
        <begin position="70"/>
        <end position="90"/>
    </location>
</feature>
<evidence type="ECO:0000313" key="3">
    <source>
        <dbReference type="Proteomes" id="UP001301769"/>
    </source>
</evidence>
<proteinExistence type="predicted"/>
<reference evidence="2" key="2">
    <citation type="submission" date="2023-05" db="EMBL/GenBank/DDBJ databases">
        <authorList>
            <consortium name="Lawrence Berkeley National Laboratory"/>
            <person name="Steindorff A."/>
            <person name="Hensen N."/>
            <person name="Bonometti L."/>
            <person name="Westerberg I."/>
            <person name="Brannstrom I.O."/>
            <person name="Guillou S."/>
            <person name="Cros-Aarteil S."/>
            <person name="Calhoun S."/>
            <person name="Haridas S."/>
            <person name="Kuo A."/>
            <person name="Mondo S."/>
            <person name="Pangilinan J."/>
            <person name="Riley R."/>
            <person name="Labutti K."/>
            <person name="Andreopoulos B."/>
            <person name="Lipzen A."/>
            <person name="Chen C."/>
            <person name="Yanf M."/>
            <person name="Daum C."/>
            <person name="Ng V."/>
            <person name="Clum A."/>
            <person name="Ohm R."/>
            <person name="Martin F."/>
            <person name="Silar P."/>
            <person name="Natvig D."/>
            <person name="Lalanne C."/>
            <person name="Gautier V."/>
            <person name="Ament-Velasquez S.L."/>
            <person name="Kruys A."/>
            <person name="Hutchinson M.I."/>
            <person name="Powell A.J."/>
            <person name="Barry K."/>
            <person name="Miller A.N."/>
            <person name="Grigoriev I.V."/>
            <person name="Debuchy R."/>
            <person name="Gladieux P."/>
            <person name="Thoren M.H."/>
            <person name="Johannesson H."/>
        </authorList>
    </citation>
    <scope>NUCLEOTIDE SEQUENCE</scope>
    <source>
        <strain evidence="2">PSN293</strain>
    </source>
</reference>
<keyword evidence="1" id="KW-0812">Transmembrane</keyword>
<organism evidence="2 3">
    <name type="scientific">Rhypophila decipiens</name>
    <dbReference type="NCBI Taxonomy" id="261697"/>
    <lineage>
        <taxon>Eukaryota</taxon>
        <taxon>Fungi</taxon>
        <taxon>Dikarya</taxon>
        <taxon>Ascomycota</taxon>
        <taxon>Pezizomycotina</taxon>
        <taxon>Sordariomycetes</taxon>
        <taxon>Sordariomycetidae</taxon>
        <taxon>Sordariales</taxon>
        <taxon>Naviculisporaceae</taxon>
        <taxon>Rhypophila</taxon>
    </lineage>
</organism>
<dbReference type="AlphaFoldDB" id="A0AAN6YD03"/>
<evidence type="ECO:0000256" key="1">
    <source>
        <dbReference type="SAM" id="Phobius"/>
    </source>
</evidence>
<dbReference type="EMBL" id="MU858069">
    <property type="protein sequence ID" value="KAK4216345.1"/>
    <property type="molecule type" value="Genomic_DNA"/>
</dbReference>
<reference evidence="2" key="1">
    <citation type="journal article" date="2023" name="Mol. Phylogenet. Evol.">
        <title>Genome-scale phylogeny and comparative genomics of the fungal order Sordariales.</title>
        <authorList>
            <person name="Hensen N."/>
            <person name="Bonometti L."/>
            <person name="Westerberg I."/>
            <person name="Brannstrom I.O."/>
            <person name="Guillou S."/>
            <person name="Cros-Aarteil S."/>
            <person name="Calhoun S."/>
            <person name="Haridas S."/>
            <person name="Kuo A."/>
            <person name="Mondo S."/>
            <person name="Pangilinan J."/>
            <person name="Riley R."/>
            <person name="LaButti K."/>
            <person name="Andreopoulos B."/>
            <person name="Lipzen A."/>
            <person name="Chen C."/>
            <person name="Yan M."/>
            <person name="Daum C."/>
            <person name="Ng V."/>
            <person name="Clum A."/>
            <person name="Steindorff A."/>
            <person name="Ohm R.A."/>
            <person name="Martin F."/>
            <person name="Silar P."/>
            <person name="Natvig D.O."/>
            <person name="Lalanne C."/>
            <person name="Gautier V."/>
            <person name="Ament-Velasquez S.L."/>
            <person name="Kruys A."/>
            <person name="Hutchinson M.I."/>
            <person name="Powell A.J."/>
            <person name="Barry K."/>
            <person name="Miller A.N."/>
            <person name="Grigoriev I.V."/>
            <person name="Debuchy R."/>
            <person name="Gladieux P."/>
            <person name="Hiltunen Thoren M."/>
            <person name="Johannesson H."/>
        </authorList>
    </citation>
    <scope>NUCLEOTIDE SEQUENCE</scope>
    <source>
        <strain evidence="2">PSN293</strain>
    </source>
</reference>
<accession>A0AAN6YD03</accession>
<keyword evidence="1" id="KW-1133">Transmembrane helix</keyword>